<proteinExistence type="predicted"/>
<dbReference type="EMBL" id="LDAU01000129">
    <property type="protein sequence ID" value="KRX03629.1"/>
    <property type="molecule type" value="Genomic_DNA"/>
</dbReference>
<sequence length="434" mass="52269">MEQINFLEQKIIVLYGYQSSCLSKLLQIQSKFYFKLVKENKVSEYNTWNQQFCNQKTLVEIDYQEKKEKDNRLKQQNQQFAKGQQFYSQQIQDEQEIQNVLLEKIQMELQNYQYLSDQQIINQALDCANFLIYDVQLFKANSQLLKAEKNLLGQFNNNSANPYFIELYLRLCDFHREKLLAKNLHLYLNKNYYGDCQDMLQERQEINKVDINNIGIFQISDKLNKDDKLEKSFNFTDEDLDMIMKYKELQPVQIMLKNIDIKNLSFENLNQIVVSAEIENYRENKYKQFIEHSETENAQKFIESQEKILIEKKCYILSQEEEIYLIKKSQSQYNYLYKALMLCKHLWGEINQQDRNMDNLDRKMSKNNQKQQIILGKDQKEQKYAIDTQNELYQEIQLKLLDFIDGKTQILPKKMEQIVIDKLNLGQNYYSYNY</sequence>
<protein>
    <submittedName>
        <fullName evidence="1">Uncharacterized protein</fullName>
    </submittedName>
</protein>
<name>A0A0V0QN59_PSEPJ</name>
<evidence type="ECO:0000313" key="1">
    <source>
        <dbReference type="EMBL" id="KRX03629.1"/>
    </source>
</evidence>
<dbReference type="AlphaFoldDB" id="A0A0V0QN59"/>
<dbReference type="Proteomes" id="UP000054937">
    <property type="component" value="Unassembled WGS sequence"/>
</dbReference>
<dbReference type="InParanoid" id="A0A0V0QN59"/>
<gene>
    <name evidence="1" type="ORF">PPERSA_04181</name>
</gene>
<evidence type="ECO:0000313" key="2">
    <source>
        <dbReference type="Proteomes" id="UP000054937"/>
    </source>
</evidence>
<organism evidence="1 2">
    <name type="scientific">Pseudocohnilembus persalinus</name>
    <name type="common">Ciliate</name>
    <dbReference type="NCBI Taxonomy" id="266149"/>
    <lineage>
        <taxon>Eukaryota</taxon>
        <taxon>Sar</taxon>
        <taxon>Alveolata</taxon>
        <taxon>Ciliophora</taxon>
        <taxon>Intramacronucleata</taxon>
        <taxon>Oligohymenophorea</taxon>
        <taxon>Scuticociliatia</taxon>
        <taxon>Philasterida</taxon>
        <taxon>Pseudocohnilembidae</taxon>
        <taxon>Pseudocohnilembus</taxon>
    </lineage>
</organism>
<reference evidence="1 2" key="1">
    <citation type="journal article" date="2015" name="Sci. Rep.">
        <title>Genome of the facultative scuticociliatosis pathogen Pseudocohnilembus persalinus provides insight into its virulence through horizontal gene transfer.</title>
        <authorList>
            <person name="Xiong J."/>
            <person name="Wang G."/>
            <person name="Cheng J."/>
            <person name="Tian M."/>
            <person name="Pan X."/>
            <person name="Warren A."/>
            <person name="Jiang C."/>
            <person name="Yuan D."/>
            <person name="Miao W."/>
        </authorList>
    </citation>
    <scope>NUCLEOTIDE SEQUENCE [LARGE SCALE GENOMIC DNA]</scope>
    <source>
        <strain evidence="1">36N120E</strain>
    </source>
</reference>
<keyword evidence="2" id="KW-1185">Reference proteome</keyword>
<accession>A0A0V0QN59</accession>
<comment type="caution">
    <text evidence="1">The sequence shown here is derived from an EMBL/GenBank/DDBJ whole genome shotgun (WGS) entry which is preliminary data.</text>
</comment>